<keyword evidence="5" id="KW-0862">Zinc</keyword>
<keyword evidence="8" id="KW-1133">Transmembrane helix</keyword>
<organism evidence="10 11">
    <name type="scientific">Candidatus Harrisonbacteria bacterium CG10_big_fil_rev_8_21_14_0_10_42_17</name>
    <dbReference type="NCBI Taxonomy" id="1974584"/>
    <lineage>
        <taxon>Bacteria</taxon>
        <taxon>Candidatus Harrisoniibacteriota</taxon>
    </lineage>
</organism>
<gene>
    <name evidence="10" type="ORF">COU08_04460</name>
</gene>
<dbReference type="SMART" id="SM00631">
    <property type="entry name" value="Zn_pept"/>
    <property type="match status" value="1"/>
</dbReference>
<accession>A0A2M6WH11</accession>
<dbReference type="GO" id="GO:0008270">
    <property type="term" value="F:zinc ion binding"/>
    <property type="evidence" value="ECO:0007669"/>
    <property type="project" value="InterPro"/>
</dbReference>
<dbReference type="EMBL" id="PFBA01000035">
    <property type="protein sequence ID" value="PIT92078.1"/>
    <property type="molecule type" value="Genomic_DNA"/>
</dbReference>
<feature type="domain" description="Peptidase M14" evidence="9">
    <location>
        <begin position="27"/>
        <end position="305"/>
    </location>
</feature>
<dbReference type="SUPFAM" id="SSF53187">
    <property type="entry name" value="Zn-dependent exopeptidases"/>
    <property type="match status" value="1"/>
</dbReference>
<dbReference type="PROSITE" id="PS52035">
    <property type="entry name" value="PEPTIDASE_M14"/>
    <property type="match status" value="1"/>
</dbReference>
<keyword evidence="4" id="KW-0378">Hydrolase</keyword>
<dbReference type="InterPro" id="IPR000834">
    <property type="entry name" value="Peptidase_M14"/>
</dbReference>
<dbReference type="CDD" id="cd00596">
    <property type="entry name" value="Peptidase_M14_like"/>
    <property type="match status" value="1"/>
</dbReference>
<reference evidence="11" key="1">
    <citation type="submission" date="2017-09" db="EMBL/GenBank/DDBJ databases">
        <title>Depth-based differentiation of microbial function through sediment-hosted aquifers and enrichment of novel symbionts in the deep terrestrial subsurface.</title>
        <authorList>
            <person name="Probst A.J."/>
            <person name="Ladd B."/>
            <person name="Jarett J.K."/>
            <person name="Geller-Mcgrath D.E."/>
            <person name="Sieber C.M.K."/>
            <person name="Emerson J.B."/>
            <person name="Anantharaman K."/>
            <person name="Thomas B.C."/>
            <person name="Malmstrom R."/>
            <person name="Stieglmeier M."/>
            <person name="Klingl A."/>
            <person name="Woyke T."/>
            <person name="Ryan C.M."/>
            <person name="Banfield J.F."/>
        </authorList>
    </citation>
    <scope>NUCLEOTIDE SEQUENCE [LARGE SCALE GENOMIC DNA]</scope>
</reference>
<protein>
    <recommendedName>
        <fullName evidence="9">Peptidase M14 domain-containing protein</fullName>
    </recommendedName>
</protein>
<name>A0A2M6WH11_9BACT</name>
<dbReference type="AlphaFoldDB" id="A0A2M6WH11"/>
<evidence type="ECO:0000256" key="3">
    <source>
        <dbReference type="ARBA" id="ARBA00022670"/>
    </source>
</evidence>
<evidence type="ECO:0000256" key="2">
    <source>
        <dbReference type="ARBA" id="ARBA00005988"/>
    </source>
</evidence>
<evidence type="ECO:0000256" key="8">
    <source>
        <dbReference type="SAM" id="Phobius"/>
    </source>
</evidence>
<keyword evidence="8" id="KW-0472">Membrane</keyword>
<comment type="caution">
    <text evidence="10">The sequence shown here is derived from an EMBL/GenBank/DDBJ whole genome shotgun (WGS) entry which is preliminary data.</text>
</comment>
<evidence type="ECO:0000259" key="9">
    <source>
        <dbReference type="PROSITE" id="PS52035"/>
    </source>
</evidence>
<feature type="transmembrane region" description="Helical" evidence="8">
    <location>
        <begin position="6"/>
        <end position="24"/>
    </location>
</feature>
<keyword evidence="8" id="KW-0812">Transmembrane</keyword>
<comment type="similarity">
    <text evidence="2 7">Belongs to the peptidase M14 family.</text>
</comment>
<comment type="cofactor">
    <cofactor evidence="1">
        <name>Zn(2+)</name>
        <dbReference type="ChEBI" id="CHEBI:29105"/>
    </cofactor>
</comment>
<dbReference type="GO" id="GO:0005615">
    <property type="term" value="C:extracellular space"/>
    <property type="evidence" value="ECO:0007669"/>
    <property type="project" value="TreeGrafter"/>
</dbReference>
<dbReference type="Pfam" id="PF00246">
    <property type="entry name" value="Peptidase_M14"/>
    <property type="match status" value="1"/>
</dbReference>
<evidence type="ECO:0000313" key="10">
    <source>
        <dbReference type="EMBL" id="PIT92078.1"/>
    </source>
</evidence>
<keyword evidence="3" id="KW-0645">Protease</keyword>
<dbReference type="Gene3D" id="3.40.630.10">
    <property type="entry name" value="Zn peptidases"/>
    <property type="match status" value="1"/>
</dbReference>
<feature type="active site" description="Proton donor/acceptor" evidence="7">
    <location>
        <position position="282"/>
    </location>
</feature>
<proteinExistence type="inferred from homology"/>
<sequence>MNIKKIILTLLILILIGGGLYFFFTRNKETAPVSNDTTDTTEVTKPEDVMEQKPYTVIGQSVEQRPIEAYRFGTGEKTIVYVGAMHGGYEWNSALLSYDLIDYLTANPTRIPENVSVVVIPVANPDGLARVVGTSERFEATDAPQFNFADEVSIDDPVVAGRFNAHKVDLNRNFACKWQPRAVWRSYDVNAGTAAFSEPESAALRDFFLAENPVGVIFFHSASNGVYTSFCGDDPLPGTVQLLDAYSKASGYTRYDDYPYYEVTGDAADWLSTEGIPAITIELATHTAVEWDKNLKGFEAVLKLYSK</sequence>
<evidence type="ECO:0000256" key="1">
    <source>
        <dbReference type="ARBA" id="ARBA00001947"/>
    </source>
</evidence>
<dbReference type="GO" id="GO:0004181">
    <property type="term" value="F:metallocarboxypeptidase activity"/>
    <property type="evidence" value="ECO:0007669"/>
    <property type="project" value="InterPro"/>
</dbReference>
<evidence type="ECO:0000313" key="11">
    <source>
        <dbReference type="Proteomes" id="UP000228635"/>
    </source>
</evidence>
<dbReference type="PANTHER" id="PTHR11705">
    <property type="entry name" value="PROTEASE FAMILY M14 CARBOXYPEPTIDASE A,B"/>
    <property type="match status" value="1"/>
</dbReference>
<evidence type="ECO:0000256" key="6">
    <source>
        <dbReference type="ARBA" id="ARBA00023049"/>
    </source>
</evidence>
<keyword evidence="6" id="KW-0482">Metalloprotease</keyword>
<evidence type="ECO:0000256" key="4">
    <source>
        <dbReference type="ARBA" id="ARBA00022801"/>
    </source>
</evidence>
<evidence type="ECO:0000256" key="7">
    <source>
        <dbReference type="PROSITE-ProRule" id="PRU01379"/>
    </source>
</evidence>
<dbReference type="PANTHER" id="PTHR11705:SF143">
    <property type="entry name" value="SLL0236 PROTEIN"/>
    <property type="match status" value="1"/>
</dbReference>
<dbReference type="GO" id="GO:0006508">
    <property type="term" value="P:proteolysis"/>
    <property type="evidence" value="ECO:0007669"/>
    <property type="project" value="UniProtKB-KW"/>
</dbReference>
<evidence type="ECO:0000256" key="5">
    <source>
        <dbReference type="ARBA" id="ARBA00022833"/>
    </source>
</evidence>
<dbReference type="Proteomes" id="UP000228635">
    <property type="component" value="Unassembled WGS sequence"/>
</dbReference>